<dbReference type="NCBIfam" id="TIGR00539">
    <property type="entry name" value="hemN_rel"/>
    <property type="match status" value="1"/>
</dbReference>
<comment type="similarity">
    <text evidence="1">Belongs to the anaerobic coproporphyrinogen-III oxidase family. HemW subfamily.</text>
</comment>
<keyword evidence="13" id="KW-1185">Reference proteome</keyword>
<feature type="domain" description="Radical SAM core" evidence="11">
    <location>
        <begin position="1"/>
        <end position="234"/>
    </location>
</feature>
<dbReference type="GO" id="GO:0005737">
    <property type="term" value="C:cytoplasm"/>
    <property type="evidence" value="ECO:0007669"/>
    <property type="project" value="UniProtKB-SubCell"/>
</dbReference>
<feature type="region of interest" description="Disordered" evidence="10">
    <location>
        <begin position="387"/>
        <end position="410"/>
    </location>
</feature>
<dbReference type="GO" id="GO:0006779">
    <property type="term" value="P:porphyrin-containing compound biosynthetic process"/>
    <property type="evidence" value="ECO:0007669"/>
    <property type="project" value="InterPro"/>
</dbReference>
<evidence type="ECO:0000256" key="5">
    <source>
        <dbReference type="ARBA" id="ARBA00022723"/>
    </source>
</evidence>
<evidence type="ECO:0000256" key="10">
    <source>
        <dbReference type="SAM" id="MobiDB-lite"/>
    </source>
</evidence>
<evidence type="ECO:0000256" key="4">
    <source>
        <dbReference type="ARBA" id="ARBA00022691"/>
    </source>
</evidence>
<organism evidence="12 13">
    <name type="scientific">Lawsonibacter faecis</name>
    <dbReference type="NCBI Taxonomy" id="2763052"/>
    <lineage>
        <taxon>Bacteria</taxon>
        <taxon>Bacillati</taxon>
        <taxon>Bacillota</taxon>
        <taxon>Clostridia</taxon>
        <taxon>Eubacteriales</taxon>
        <taxon>Oscillospiraceae</taxon>
        <taxon>Lawsonibacter</taxon>
    </lineage>
</organism>
<accession>A0A8J6J9X1</accession>
<keyword evidence="9" id="KW-0004">4Fe-4S</keyword>
<dbReference type="PANTHER" id="PTHR13932:SF5">
    <property type="entry name" value="RADICAL S-ADENOSYL METHIONINE DOMAIN-CONTAINING PROTEIN 1, MITOCHONDRIAL"/>
    <property type="match status" value="1"/>
</dbReference>
<comment type="caution">
    <text evidence="12">The sequence shown here is derived from an EMBL/GenBank/DDBJ whole genome shotgun (WGS) entry which is preliminary data.</text>
</comment>
<gene>
    <name evidence="12" type="primary">hemW</name>
    <name evidence="12" type="ORF">H8S62_16620</name>
</gene>
<evidence type="ECO:0000256" key="8">
    <source>
        <dbReference type="ARBA" id="ARBA00023186"/>
    </source>
</evidence>
<dbReference type="SFLD" id="SFLDS00029">
    <property type="entry name" value="Radical_SAM"/>
    <property type="match status" value="1"/>
</dbReference>
<dbReference type="CDD" id="cd01335">
    <property type="entry name" value="Radical_SAM"/>
    <property type="match status" value="1"/>
</dbReference>
<reference evidence="12" key="1">
    <citation type="submission" date="2020-08" db="EMBL/GenBank/DDBJ databases">
        <title>Genome public.</title>
        <authorList>
            <person name="Liu C."/>
            <person name="Sun Q."/>
        </authorList>
    </citation>
    <scope>NUCLEOTIDE SEQUENCE</scope>
    <source>
        <strain evidence="12">NSJ-52</strain>
    </source>
</reference>
<evidence type="ECO:0000256" key="2">
    <source>
        <dbReference type="ARBA" id="ARBA00017228"/>
    </source>
</evidence>
<dbReference type="AlphaFoldDB" id="A0A8J6J9X1"/>
<dbReference type="GO" id="GO:0051539">
    <property type="term" value="F:4 iron, 4 sulfur cluster binding"/>
    <property type="evidence" value="ECO:0007669"/>
    <property type="project" value="UniProtKB-UniRule"/>
</dbReference>
<keyword evidence="6 9" id="KW-0408">Iron</keyword>
<dbReference type="SFLD" id="SFLDG01082">
    <property type="entry name" value="B12-binding_domain_containing"/>
    <property type="match status" value="1"/>
</dbReference>
<dbReference type="SFLD" id="SFLDG01065">
    <property type="entry name" value="anaerobic_coproporphyrinogen-I"/>
    <property type="match status" value="1"/>
</dbReference>
<dbReference type="Gene3D" id="3.20.20.70">
    <property type="entry name" value="Aldolase class I"/>
    <property type="match status" value="1"/>
</dbReference>
<name>A0A8J6J9X1_9FIRM</name>
<dbReference type="GO" id="GO:0004109">
    <property type="term" value="F:coproporphyrinogen oxidase activity"/>
    <property type="evidence" value="ECO:0007669"/>
    <property type="project" value="InterPro"/>
</dbReference>
<dbReference type="InterPro" id="IPR006638">
    <property type="entry name" value="Elp3/MiaA/NifB-like_rSAM"/>
</dbReference>
<dbReference type="SUPFAM" id="SSF102114">
    <property type="entry name" value="Radical SAM enzymes"/>
    <property type="match status" value="1"/>
</dbReference>
<dbReference type="Pfam" id="PF04055">
    <property type="entry name" value="Radical_SAM"/>
    <property type="match status" value="1"/>
</dbReference>
<keyword evidence="9" id="KW-0963">Cytoplasm</keyword>
<keyword evidence="4 9" id="KW-0949">S-adenosyl-L-methionine</keyword>
<protein>
    <recommendedName>
        <fullName evidence="2 9">Heme chaperone HemW</fullName>
    </recommendedName>
</protein>
<feature type="compositionally biased region" description="Basic and acidic residues" evidence="10">
    <location>
        <begin position="389"/>
        <end position="403"/>
    </location>
</feature>
<evidence type="ECO:0000256" key="3">
    <source>
        <dbReference type="ARBA" id="ARBA00022617"/>
    </source>
</evidence>
<dbReference type="InterPro" id="IPR034505">
    <property type="entry name" value="Coproporphyrinogen-III_oxidase"/>
</dbReference>
<dbReference type="RefSeq" id="WP_155149089.1">
    <property type="nucleotide sequence ID" value="NZ_JACOPQ010000018.1"/>
</dbReference>
<evidence type="ECO:0000313" key="13">
    <source>
        <dbReference type="Proteomes" id="UP000607645"/>
    </source>
</evidence>
<evidence type="ECO:0000256" key="1">
    <source>
        <dbReference type="ARBA" id="ARBA00006100"/>
    </source>
</evidence>
<evidence type="ECO:0000259" key="11">
    <source>
        <dbReference type="PROSITE" id="PS51918"/>
    </source>
</evidence>
<dbReference type="Proteomes" id="UP000607645">
    <property type="component" value="Unassembled WGS sequence"/>
</dbReference>
<proteinExistence type="inferred from homology"/>
<evidence type="ECO:0000256" key="9">
    <source>
        <dbReference type="RuleBase" id="RU364116"/>
    </source>
</evidence>
<dbReference type="InterPro" id="IPR058240">
    <property type="entry name" value="rSAM_sf"/>
</dbReference>
<keyword evidence="3 9" id="KW-0349">Heme</keyword>
<sequence length="410" mass="46616">MIEKLGIYIHIPFCRSKCDYCDFYSLAGREDRMDQYQKALLAHIKETAPFAKGYQVDTVYFGGGTPSWYGAKRLSELLAAVRRRFLVARDVEVTVEANPDSVDRKMLLLLRRAGVNRLSLGVQSACDRELAAIHRPHNFAQVRAAVDAARGAKIKNLSLDLIYGLPGQDEASWRETLEKALALKPEHLSCYGLKVEEGTPLWTRVAQGESLPDDDAQADCYLWTVERLGQAGFRQYEISNFARSGFQSRHNLKYWMGKPYIGLGPGAHSDFGGRRYSFKRDLDAYIDGVLSGDAIVEESELIPKRERGGEYLMLRMRTARGIEEWEYRREYYMNFEPIEQKLAEFEHQGWVARQDRRWHFTTKGFLLSNQLIGALLEAQEKASLSELMPKAKEEFGGGGRPEENGPSPRA</sequence>
<keyword evidence="5 9" id="KW-0479">Metal-binding</keyword>
<evidence type="ECO:0000313" key="12">
    <source>
        <dbReference type="EMBL" id="MBC5738637.1"/>
    </source>
</evidence>
<dbReference type="GO" id="GO:0046872">
    <property type="term" value="F:metal ion binding"/>
    <property type="evidence" value="ECO:0007669"/>
    <property type="project" value="UniProtKB-UniRule"/>
</dbReference>
<dbReference type="SFLD" id="SFLDF00562">
    <property type="entry name" value="HemN-like__clustered_with_heat"/>
    <property type="match status" value="1"/>
</dbReference>
<dbReference type="InterPro" id="IPR013785">
    <property type="entry name" value="Aldolase_TIM"/>
</dbReference>
<dbReference type="PROSITE" id="PS51918">
    <property type="entry name" value="RADICAL_SAM"/>
    <property type="match status" value="1"/>
</dbReference>
<dbReference type="SFLD" id="SFLDF00288">
    <property type="entry name" value="HemN-like__clustered_with_nucl"/>
    <property type="match status" value="1"/>
</dbReference>
<evidence type="ECO:0000256" key="7">
    <source>
        <dbReference type="ARBA" id="ARBA00023014"/>
    </source>
</evidence>
<dbReference type="EMBL" id="JACOPQ010000018">
    <property type="protein sequence ID" value="MBC5738637.1"/>
    <property type="molecule type" value="Genomic_DNA"/>
</dbReference>
<dbReference type="InterPro" id="IPR004559">
    <property type="entry name" value="HemW-like"/>
</dbReference>
<dbReference type="PANTHER" id="PTHR13932">
    <property type="entry name" value="COPROPORPHYRINIGEN III OXIDASE"/>
    <property type="match status" value="1"/>
</dbReference>
<dbReference type="InterPro" id="IPR007197">
    <property type="entry name" value="rSAM"/>
</dbReference>
<dbReference type="SMART" id="SM00729">
    <property type="entry name" value="Elp3"/>
    <property type="match status" value="1"/>
</dbReference>
<keyword evidence="7 9" id="KW-0411">Iron-sulfur</keyword>
<keyword evidence="8 9" id="KW-0143">Chaperone</keyword>
<evidence type="ECO:0000256" key="6">
    <source>
        <dbReference type="ARBA" id="ARBA00023004"/>
    </source>
</evidence>
<comment type="function">
    <text evidence="9">Probably acts as a heme chaperone, transferring heme to an unknown acceptor. Binds one molecule of heme per monomer, possibly covalently. Binds 1 [4Fe-4S] cluster. The cluster is coordinated with 3 cysteines and an exchangeable S-adenosyl-L-methionine.</text>
</comment>
<comment type="subcellular location">
    <subcellularLocation>
        <location evidence="9">Cytoplasm</location>
    </subcellularLocation>
</comment>